<dbReference type="OrthoDB" id="7403325at2759"/>
<dbReference type="Gene3D" id="3.90.1150.10">
    <property type="entry name" value="Aspartate Aminotransferase, domain 1"/>
    <property type="match status" value="1"/>
</dbReference>
<dbReference type="InterPro" id="IPR000192">
    <property type="entry name" value="Aminotrans_V_dom"/>
</dbReference>
<gene>
    <name evidence="9" type="ORF">F1559_004075</name>
</gene>
<keyword evidence="5" id="KW-0663">Pyridoxal phosphate</keyword>
<evidence type="ECO:0000313" key="9">
    <source>
        <dbReference type="EMBL" id="KAF6003373.1"/>
    </source>
</evidence>
<dbReference type="FunFam" id="3.40.640.10:FF:000054">
    <property type="entry name" value="Serine--glyoxylate aminotransferase"/>
    <property type="match status" value="1"/>
</dbReference>
<evidence type="ECO:0000256" key="7">
    <source>
        <dbReference type="RuleBase" id="RU004504"/>
    </source>
</evidence>
<dbReference type="GO" id="GO:0004760">
    <property type="term" value="F:L-serine-pyruvate transaminase activity"/>
    <property type="evidence" value="ECO:0007669"/>
    <property type="project" value="TreeGrafter"/>
</dbReference>
<accession>A0A7J7IJX6</accession>
<dbReference type="SUPFAM" id="SSF53383">
    <property type="entry name" value="PLP-dependent transferases"/>
    <property type="match status" value="1"/>
</dbReference>
<dbReference type="PANTHER" id="PTHR21152:SF24">
    <property type="entry name" value="ALANINE--GLYOXYLATE AMINOTRANSFERASE 1"/>
    <property type="match status" value="1"/>
</dbReference>
<dbReference type="GO" id="GO:0005777">
    <property type="term" value="C:peroxisome"/>
    <property type="evidence" value="ECO:0007669"/>
    <property type="project" value="TreeGrafter"/>
</dbReference>
<evidence type="ECO:0000256" key="5">
    <source>
        <dbReference type="ARBA" id="ARBA00022898"/>
    </source>
</evidence>
<evidence type="ECO:0000256" key="4">
    <source>
        <dbReference type="ARBA" id="ARBA00022679"/>
    </source>
</evidence>
<dbReference type="PANTHER" id="PTHR21152">
    <property type="entry name" value="AMINOTRANSFERASE CLASS V"/>
    <property type="match status" value="1"/>
</dbReference>
<dbReference type="PROSITE" id="PS00595">
    <property type="entry name" value="AA_TRANSFER_CLASS_5"/>
    <property type="match status" value="1"/>
</dbReference>
<organism evidence="9 10">
    <name type="scientific">Cyanidiococcus yangmingshanensis</name>
    <dbReference type="NCBI Taxonomy" id="2690220"/>
    <lineage>
        <taxon>Eukaryota</taxon>
        <taxon>Rhodophyta</taxon>
        <taxon>Bangiophyceae</taxon>
        <taxon>Cyanidiales</taxon>
        <taxon>Cyanidiaceae</taxon>
        <taxon>Cyanidiococcus</taxon>
    </lineage>
</organism>
<comment type="caution">
    <text evidence="9">The sequence shown here is derived from an EMBL/GenBank/DDBJ whole genome shotgun (WGS) entry which is preliminary data.</text>
</comment>
<dbReference type="InterPro" id="IPR015422">
    <property type="entry name" value="PyrdxlP-dep_Trfase_small"/>
</dbReference>
<feature type="domain" description="Aminotransferase class V" evidence="8">
    <location>
        <begin position="20"/>
        <end position="312"/>
    </location>
</feature>
<evidence type="ECO:0000256" key="2">
    <source>
        <dbReference type="ARBA" id="ARBA00009236"/>
    </source>
</evidence>
<keyword evidence="4" id="KW-0808">Transferase</keyword>
<evidence type="ECO:0000256" key="1">
    <source>
        <dbReference type="ARBA" id="ARBA00001933"/>
    </source>
</evidence>
<comment type="similarity">
    <text evidence="2 6">Belongs to the class-V pyridoxal-phosphate-dependent aminotransferase family.</text>
</comment>
<dbReference type="CDD" id="cd06451">
    <property type="entry name" value="AGAT_like"/>
    <property type="match status" value="1"/>
</dbReference>
<evidence type="ECO:0000259" key="8">
    <source>
        <dbReference type="Pfam" id="PF00266"/>
    </source>
</evidence>
<dbReference type="GO" id="GO:0019265">
    <property type="term" value="P:glycine biosynthetic process, by transamination of glyoxylate"/>
    <property type="evidence" value="ECO:0007669"/>
    <property type="project" value="TreeGrafter"/>
</dbReference>
<dbReference type="EMBL" id="VWRR01000007">
    <property type="protein sequence ID" value="KAF6003373.1"/>
    <property type="molecule type" value="Genomic_DNA"/>
</dbReference>
<dbReference type="Proteomes" id="UP000530660">
    <property type="component" value="Unassembled WGS sequence"/>
</dbReference>
<dbReference type="InterPro" id="IPR015424">
    <property type="entry name" value="PyrdxlP-dep_Trfase"/>
</dbReference>
<comment type="cofactor">
    <cofactor evidence="1 7">
        <name>pyridoxal 5'-phosphate</name>
        <dbReference type="ChEBI" id="CHEBI:597326"/>
    </cofactor>
</comment>
<sequence length="503" mass="56507">MGRNFLMVPGPTNVPQRVQNAMHRNSEDHRSLDFPQLGFAALEAIKRVFQCRQGHAFIFPGTGTLGWEAALTNCLDPSDQVISVRFGQFSHLWIDMMKRLGLRPIELDVEWGEGLPMDRMEDLIRNDRAHDIKAVCVVHNETTTGVCTDIPAVRQLLDKYQHPAFLMVDGVSSIGAVPFKFDEWKIDLAVTGSQKALMLPAGLGFVCASPRALERSKTAKLPHVYMSFQDHLRSNVDGFFPYTPSVPLLYGLVEAVKMLEEEGYESVWARHHKLAEGVRRAVRAWNLEICCREPRLQSDTVTTVMLPPGIDGVQIVKTAFQKYNLSLGAGLMRLRGKAFRIGSLGDLNELTMLGALAGVEMTLRDCGYRGIQDWRWRCGGRRVLPAACFASTRFHRGDCKDLSRHFICWRHFSGSKHDFVFLVDSPALDQMRENADTPVQRHRRWLCTRAAADGHRMVRLPCTRAVRAPPGGGPRILFTPSSSLSLWLRPLHSIHIGVYAKAS</sequence>
<protein>
    <recommendedName>
        <fullName evidence="8">Aminotransferase class V domain-containing protein</fullName>
    </recommendedName>
</protein>
<proteinExistence type="inferred from homology"/>
<keyword evidence="10" id="KW-1185">Reference proteome</keyword>
<dbReference type="GO" id="GO:0008453">
    <property type="term" value="F:alanine-glyoxylate transaminase activity"/>
    <property type="evidence" value="ECO:0007669"/>
    <property type="project" value="TreeGrafter"/>
</dbReference>
<evidence type="ECO:0000256" key="6">
    <source>
        <dbReference type="RuleBase" id="RU004075"/>
    </source>
</evidence>
<reference evidence="9 10" key="1">
    <citation type="journal article" date="2020" name="J. Phycol.">
        <title>Comparative genome analysis reveals Cyanidiococcus gen. nov., a new extremophilic red algal genus sister to Cyanidioschyzon (Cyanidioschyzonaceae, Rhodophyta).</title>
        <authorList>
            <person name="Liu S.-L."/>
            <person name="Chiang Y.-R."/>
            <person name="Yoon H.S."/>
            <person name="Fu H.-Y."/>
        </authorList>
    </citation>
    <scope>NUCLEOTIDE SEQUENCE [LARGE SCALE GENOMIC DNA]</scope>
    <source>
        <strain evidence="9 10">THAL066</strain>
    </source>
</reference>
<keyword evidence="3" id="KW-0032">Aminotransferase</keyword>
<evidence type="ECO:0000256" key="3">
    <source>
        <dbReference type="ARBA" id="ARBA00022576"/>
    </source>
</evidence>
<name>A0A7J7IJX6_9RHOD</name>
<dbReference type="InterPro" id="IPR015421">
    <property type="entry name" value="PyrdxlP-dep_Trfase_major"/>
</dbReference>
<dbReference type="InterPro" id="IPR020578">
    <property type="entry name" value="Aminotrans_V_PyrdxlP_BS"/>
</dbReference>
<dbReference type="Pfam" id="PF00266">
    <property type="entry name" value="Aminotran_5"/>
    <property type="match status" value="1"/>
</dbReference>
<dbReference type="Gene3D" id="3.40.640.10">
    <property type="entry name" value="Type I PLP-dependent aspartate aminotransferase-like (Major domain)"/>
    <property type="match status" value="1"/>
</dbReference>
<dbReference type="AlphaFoldDB" id="A0A7J7IJX6"/>
<evidence type="ECO:0000313" key="10">
    <source>
        <dbReference type="Proteomes" id="UP000530660"/>
    </source>
</evidence>